<dbReference type="CDD" id="cd00598">
    <property type="entry name" value="GH18_chitinase-like"/>
    <property type="match status" value="1"/>
</dbReference>
<dbReference type="PROSITE" id="PS00026">
    <property type="entry name" value="CHIT_BIND_I_1"/>
    <property type="match status" value="1"/>
</dbReference>
<dbReference type="SMART" id="SM00270">
    <property type="entry name" value="ChtBD1"/>
    <property type="match status" value="2"/>
</dbReference>
<feature type="chain" id="PRO_5021456287" description="chitinase" evidence="13">
    <location>
        <begin position="23"/>
        <end position="427"/>
    </location>
</feature>
<keyword evidence="4 10" id="KW-0378">Hydrolase</keyword>
<dbReference type="EMBL" id="PQXI01000022">
    <property type="protein sequence ID" value="TGO28825.1"/>
    <property type="molecule type" value="Genomic_DNA"/>
</dbReference>
<dbReference type="SUPFAM" id="SSF57016">
    <property type="entry name" value="Plant lectins/antimicrobial peptides"/>
    <property type="match status" value="1"/>
</dbReference>
<sequence length="427" mass="46586">MKYLSLLQAGVVCAFFSCFVNAQDNCSPSKPCAQGYYSSEGSCGFGSAYCGEGCQGTCDAQSECGQNAPAGDLLCPLNVCCSYYGYCGTTDLFCTNEGDTPCQNGCDAVRRPSCSVDSKAAQGISIGYYESWSYNRPCDSFSPEKIQGSAWTHLNYAFALIDTTTFQISQMNDFDTQLYTKFTGLKANFPGLKTYISVGGWAAGGQVLSDMVSISANRQAFIDSALRFVKTYAFDGIDIDWEYPAAEDQGGVAADTANFVQFMKELRSAFGTLGITTTLPSSYWYLQGFEVKNLQGSVDWFNLLLIFYGEMPNFDEEDGVIVIREINSTRLPTPEEMEKYLGYTKCSSEDYHEEIAEIRSQFENFKSEAIAQTSIPRAEPSSVFATASFNTHATQLTALLASARSQPGSGYHSQPLETTAASRKGDS</sequence>
<dbReference type="InterPro" id="IPR001223">
    <property type="entry name" value="Glyco_hydro18_cat"/>
</dbReference>
<evidence type="ECO:0000256" key="11">
    <source>
        <dbReference type="RuleBase" id="RU004453"/>
    </source>
</evidence>
<dbReference type="PROSITE" id="PS51910">
    <property type="entry name" value="GH18_2"/>
    <property type="match status" value="1"/>
</dbReference>
<evidence type="ECO:0000256" key="1">
    <source>
        <dbReference type="ARBA" id="ARBA00000822"/>
    </source>
</evidence>
<feature type="disulfide bond" evidence="9">
    <location>
        <begin position="80"/>
        <end position="94"/>
    </location>
</feature>
<feature type="region of interest" description="Disordered" evidence="12">
    <location>
        <begin position="404"/>
        <end position="427"/>
    </location>
</feature>
<evidence type="ECO:0000256" key="8">
    <source>
        <dbReference type="ARBA" id="ARBA00023326"/>
    </source>
</evidence>
<feature type="compositionally biased region" description="Polar residues" evidence="12">
    <location>
        <begin position="404"/>
        <end position="421"/>
    </location>
</feature>
<evidence type="ECO:0000256" key="3">
    <source>
        <dbReference type="ARBA" id="ARBA00022669"/>
    </source>
</evidence>
<comment type="caution">
    <text evidence="16">The sequence shown here is derived from an EMBL/GenBank/DDBJ whole genome shotgun (WGS) entry which is preliminary data.</text>
</comment>
<evidence type="ECO:0000256" key="7">
    <source>
        <dbReference type="ARBA" id="ARBA00023295"/>
    </source>
</evidence>
<feature type="signal peptide" evidence="13">
    <location>
        <begin position="1"/>
        <end position="22"/>
    </location>
</feature>
<dbReference type="GO" id="GO:0006032">
    <property type="term" value="P:chitin catabolic process"/>
    <property type="evidence" value="ECO:0007669"/>
    <property type="project" value="UniProtKB-KW"/>
</dbReference>
<dbReference type="SUPFAM" id="SSF51445">
    <property type="entry name" value="(Trans)glycosidases"/>
    <property type="match status" value="1"/>
</dbReference>
<gene>
    <name evidence="16" type="ORF">BPAE_0022g00150</name>
</gene>
<keyword evidence="7 10" id="KW-0326">Glycosidase</keyword>
<comment type="caution">
    <text evidence="9">Lacks conserved residue(s) required for the propagation of feature annotation.</text>
</comment>
<dbReference type="InterPro" id="IPR018371">
    <property type="entry name" value="Chitin-binding_1_CS"/>
</dbReference>
<dbReference type="GO" id="GO:0008061">
    <property type="term" value="F:chitin binding"/>
    <property type="evidence" value="ECO:0007669"/>
    <property type="project" value="UniProtKB-UniRule"/>
</dbReference>
<evidence type="ECO:0000256" key="4">
    <source>
        <dbReference type="ARBA" id="ARBA00022801"/>
    </source>
</evidence>
<dbReference type="Pfam" id="PF00187">
    <property type="entry name" value="Chitin_bind_1"/>
    <property type="match status" value="1"/>
</dbReference>
<dbReference type="Gene3D" id="3.30.60.10">
    <property type="entry name" value="Endochitinase-like"/>
    <property type="match status" value="1"/>
</dbReference>
<evidence type="ECO:0000259" key="14">
    <source>
        <dbReference type="PROSITE" id="PS50941"/>
    </source>
</evidence>
<dbReference type="PROSITE" id="PS51257">
    <property type="entry name" value="PROKAR_LIPOPROTEIN"/>
    <property type="match status" value="1"/>
</dbReference>
<organism evidence="16 17">
    <name type="scientific">Botrytis paeoniae</name>
    <dbReference type="NCBI Taxonomy" id="278948"/>
    <lineage>
        <taxon>Eukaryota</taxon>
        <taxon>Fungi</taxon>
        <taxon>Dikarya</taxon>
        <taxon>Ascomycota</taxon>
        <taxon>Pezizomycotina</taxon>
        <taxon>Leotiomycetes</taxon>
        <taxon>Helotiales</taxon>
        <taxon>Sclerotiniaceae</taxon>
        <taxon>Botrytis</taxon>
    </lineage>
</organism>
<feature type="disulfide bond" evidence="9">
    <location>
        <begin position="75"/>
        <end position="87"/>
    </location>
</feature>
<dbReference type="AlphaFoldDB" id="A0A4Z1FWE0"/>
<evidence type="ECO:0000256" key="12">
    <source>
        <dbReference type="SAM" id="MobiDB-lite"/>
    </source>
</evidence>
<evidence type="ECO:0000256" key="2">
    <source>
        <dbReference type="ARBA" id="ARBA00012729"/>
    </source>
</evidence>
<dbReference type="Pfam" id="PF00704">
    <property type="entry name" value="Glyco_hydro_18"/>
    <property type="match status" value="1"/>
</dbReference>
<evidence type="ECO:0000313" key="17">
    <source>
        <dbReference type="Proteomes" id="UP000297910"/>
    </source>
</evidence>
<protein>
    <recommendedName>
        <fullName evidence="2">chitinase</fullName>
        <ecNumber evidence="2">3.2.1.14</ecNumber>
    </recommendedName>
</protein>
<dbReference type="InterPro" id="IPR011583">
    <property type="entry name" value="Chitinase_II/V-like_cat"/>
</dbReference>
<keyword evidence="5" id="KW-0146">Chitin degradation</keyword>
<evidence type="ECO:0000256" key="9">
    <source>
        <dbReference type="PROSITE-ProRule" id="PRU00261"/>
    </source>
</evidence>
<feature type="domain" description="GH18" evidence="15">
    <location>
        <begin position="123"/>
        <end position="427"/>
    </location>
</feature>
<reference evidence="16 17" key="1">
    <citation type="submission" date="2017-12" db="EMBL/GenBank/DDBJ databases">
        <title>Comparative genomics of Botrytis spp.</title>
        <authorList>
            <person name="Valero-Jimenez C.A."/>
            <person name="Tapia P."/>
            <person name="Veloso J."/>
            <person name="Silva-Moreno E."/>
            <person name="Staats M."/>
            <person name="Valdes J.H."/>
            <person name="Van Kan J.A.L."/>
        </authorList>
    </citation>
    <scope>NUCLEOTIDE SEQUENCE [LARGE SCALE GENOMIC DNA]</scope>
    <source>
        <strain evidence="16 17">Bp0003</strain>
    </source>
</reference>
<name>A0A4Z1FWE0_9HELO</name>
<dbReference type="PANTHER" id="PTHR11177">
    <property type="entry name" value="CHITINASE"/>
    <property type="match status" value="1"/>
</dbReference>
<comment type="similarity">
    <text evidence="11">Belongs to the glycosyl hydrolase 18 family.</text>
</comment>
<keyword evidence="3 9" id="KW-0147">Chitin-binding</keyword>
<evidence type="ECO:0000256" key="13">
    <source>
        <dbReference type="SAM" id="SignalP"/>
    </source>
</evidence>
<feature type="domain" description="Chitin-binding type-1" evidence="14">
    <location>
        <begin position="61"/>
        <end position="108"/>
    </location>
</feature>
<comment type="catalytic activity">
    <reaction evidence="1">
        <text>Random endo-hydrolysis of N-acetyl-beta-D-glucosaminide (1-&gt;4)-beta-linkages in chitin and chitodextrins.</text>
        <dbReference type="EC" id="3.2.1.14"/>
    </reaction>
</comment>
<dbReference type="GO" id="GO:0000272">
    <property type="term" value="P:polysaccharide catabolic process"/>
    <property type="evidence" value="ECO:0007669"/>
    <property type="project" value="UniProtKB-KW"/>
</dbReference>
<dbReference type="InterPro" id="IPR001579">
    <property type="entry name" value="Glyco_hydro_18_chit_AS"/>
</dbReference>
<dbReference type="InterPro" id="IPR036861">
    <property type="entry name" value="Endochitinase-like_sf"/>
</dbReference>
<feature type="disulfide bond" evidence="9">
    <location>
        <begin position="102"/>
        <end position="106"/>
    </location>
</feature>
<dbReference type="Gene3D" id="3.20.20.80">
    <property type="entry name" value="Glycosidases"/>
    <property type="match status" value="1"/>
</dbReference>
<dbReference type="PROSITE" id="PS50941">
    <property type="entry name" value="CHIT_BIND_I_2"/>
    <property type="match status" value="1"/>
</dbReference>
<dbReference type="GO" id="GO:0008843">
    <property type="term" value="F:endochitinase activity"/>
    <property type="evidence" value="ECO:0007669"/>
    <property type="project" value="UniProtKB-EC"/>
</dbReference>
<evidence type="ECO:0000256" key="5">
    <source>
        <dbReference type="ARBA" id="ARBA00023024"/>
    </source>
</evidence>
<evidence type="ECO:0000259" key="15">
    <source>
        <dbReference type="PROSITE" id="PS51910"/>
    </source>
</evidence>
<keyword evidence="8" id="KW-0624">Polysaccharide degradation</keyword>
<evidence type="ECO:0000256" key="6">
    <source>
        <dbReference type="ARBA" id="ARBA00023277"/>
    </source>
</evidence>
<keyword evidence="9" id="KW-1015">Disulfide bond</keyword>
<dbReference type="PROSITE" id="PS01095">
    <property type="entry name" value="GH18_1"/>
    <property type="match status" value="1"/>
</dbReference>
<keyword evidence="6" id="KW-0119">Carbohydrate metabolism</keyword>
<dbReference type="PANTHER" id="PTHR11177:SF402">
    <property type="entry name" value="CHITINASE"/>
    <property type="match status" value="1"/>
</dbReference>
<keyword evidence="13" id="KW-0732">Signal</keyword>
<dbReference type="Proteomes" id="UP000297910">
    <property type="component" value="Unassembled WGS sequence"/>
</dbReference>
<keyword evidence="17" id="KW-1185">Reference proteome</keyword>
<dbReference type="CDD" id="cd00035">
    <property type="entry name" value="ChtBD1"/>
    <property type="match status" value="1"/>
</dbReference>
<accession>A0A4Z1FWE0</accession>
<dbReference type="InterPro" id="IPR017853">
    <property type="entry name" value="GH"/>
</dbReference>
<dbReference type="InterPro" id="IPR050314">
    <property type="entry name" value="Glycosyl_Hydrlase_18"/>
</dbReference>
<dbReference type="SMART" id="SM00636">
    <property type="entry name" value="Glyco_18"/>
    <property type="match status" value="1"/>
</dbReference>
<proteinExistence type="inferred from homology"/>
<dbReference type="InterPro" id="IPR001002">
    <property type="entry name" value="Chitin-bd_1"/>
</dbReference>
<evidence type="ECO:0000313" key="16">
    <source>
        <dbReference type="EMBL" id="TGO28825.1"/>
    </source>
</evidence>
<evidence type="ECO:0000256" key="10">
    <source>
        <dbReference type="RuleBase" id="RU000489"/>
    </source>
</evidence>
<dbReference type="EC" id="3.2.1.14" evidence="2"/>